<comment type="caution">
    <text evidence="2">The sequence shown here is derived from an EMBL/GenBank/DDBJ whole genome shotgun (WGS) entry which is preliminary data.</text>
</comment>
<keyword evidence="3" id="KW-1185">Reference proteome</keyword>
<dbReference type="Proteomes" id="UP001162164">
    <property type="component" value="Unassembled WGS sequence"/>
</dbReference>
<evidence type="ECO:0000313" key="2">
    <source>
        <dbReference type="EMBL" id="KAJ8965717.1"/>
    </source>
</evidence>
<organism evidence="2 3">
    <name type="scientific">Molorchus minor</name>
    <dbReference type="NCBI Taxonomy" id="1323400"/>
    <lineage>
        <taxon>Eukaryota</taxon>
        <taxon>Metazoa</taxon>
        <taxon>Ecdysozoa</taxon>
        <taxon>Arthropoda</taxon>
        <taxon>Hexapoda</taxon>
        <taxon>Insecta</taxon>
        <taxon>Pterygota</taxon>
        <taxon>Neoptera</taxon>
        <taxon>Endopterygota</taxon>
        <taxon>Coleoptera</taxon>
        <taxon>Polyphaga</taxon>
        <taxon>Cucujiformia</taxon>
        <taxon>Chrysomeloidea</taxon>
        <taxon>Cerambycidae</taxon>
        <taxon>Lamiinae</taxon>
        <taxon>Monochamini</taxon>
        <taxon>Molorchus</taxon>
    </lineage>
</organism>
<name>A0ABQ9IUM5_9CUCU</name>
<evidence type="ECO:0000313" key="3">
    <source>
        <dbReference type="Proteomes" id="UP001162164"/>
    </source>
</evidence>
<feature type="region of interest" description="Disordered" evidence="1">
    <location>
        <begin position="11"/>
        <end position="90"/>
    </location>
</feature>
<dbReference type="EMBL" id="JAPWTJ010002549">
    <property type="protein sequence ID" value="KAJ8965717.1"/>
    <property type="molecule type" value="Genomic_DNA"/>
</dbReference>
<sequence>MSALMVHCRLQSNSDTPHRSVLNGIRAKPRGQGAENVVPSSSRNCIERQPPVPTPTISLSPSSNNVPNGSIGPPATVPTTLNSELEEKQN</sequence>
<proteinExistence type="predicted"/>
<accession>A0ABQ9IUM5</accession>
<evidence type="ECO:0000256" key="1">
    <source>
        <dbReference type="SAM" id="MobiDB-lite"/>
    </source>
</evidence>
<protein>
    <submittedName>
        <fullName evidence="2">Uncharacterized protein</fullName>
    </submittedName>
</protein>
<gene>
    <name evidence="2" type="ORF">NQ317_000178</name>
</gene>
<reference evidence="2" key="1">
    <citation type="journal article" date="2023" name="Insect Mol. Biol.">
        <title>Genome sequencing provides insights into the evolution of gene families encoding plant cell wall-degrading enzymes in longhorned beetles.</title>
        <authorList>
            <person name="Shin N.R."/>
            <person name="Okamura Y."/>
            <person name="Kirsch R."/>
            <person name="Pauchet Y."/>
        </authorList>
    </citation>
    <scope>NUCLEOTIDE SEQUENCE</scope>
    <source>
        <strain evidence="2">MMC_N1</strain>
    </source>
</reference>
<feature type="compositionally biased region" description="Polar residues" evidence="1">
    <location>
        <begin position="55"/>
        <end position="68"/>
    </location>
</feature>